<dbReference type="PANTHER" id="PTHR10725:SF74">
    <property type="entry name" value="ERAP1-LIKE C-TERMINAL DOMAIN-CONTAINING PROTEIN"/>
    <property type="match status" value="1"/>
</dbReference>
<evidence type="ECO:0000259" key="2">
    <source>
        <dbReference type="Pfam" id="PF00441"/>
    </source>
</evidence>
<dbReference type="Proteomes" id="UP000015101">
    <property type="component" value="Unassembled WGS sequence"/>
</dbReference>
<dbReference type="GO" id="GO:0016627">
    <property type="term" value="F:oxidoreductase activity, acting on the CH-CH group of donors"/>
    <property type="evidence" value="ECO:0007669"/>
    <property type="project" value="InterPro"/>
</dbReference>
<reference evidence="4" key="3">
    <citation type="submission" date="2015-06" db="UniProtKB">
        <authorList>
            <consortium name="EnsemblMetazoa"/>
        </authorList>
    </citation>
    <scope>IDENTIFICATION</scope>
</reference>
<reference evidence="5" key="1">
    <citation type="submission" date="2012-12" db="EMBL/GenBank/DDBJ databases">
        <authorList>
            <person name="Hellsten U."/>
            <person name="Grimwood J."/>
            <person name="Chapman J.A."/>
            <person name="Shapiro H."/>
            <person name="Aerts A."/>
            <person name="Otillar R.P."/>
            <person name="Terry A.Y."/>
            <person name="Boore J.L."/>
            <person name="Simakov O."/>
            <person name="Marletaz F."/>
            <person name="Cho S.-J."/>
            <person name="Edsinger-Gonzales E."/>
            <person name="Havlak P."/>
            <person name="Kuo D.-H."/>
            <person name="Larsson T."/>
            <person name="Lv J."/>
            <person name="Arendt D."/>
            <person name="Savage R."/>
            <person name="Osoegawa K."/>
            <person name="de Jong P."/>
            <person name="Lindberg D.R."/>
            <person name="Seaver E.C."/>
            <person name="Weisblat D.A."/>
            <person name="Putnam N.H."/>
            <person name="Grigoriev I.V."/>
            <person name="Rokhsar D.S."/>
        </authorList>
    </citation>
    <scope>NUCLEOTIDE SEQUENCE</scope>
</reference>
<evidence type="ECO:0000313" key="3">
    <source>
        <dbReference type="EMBL" id="ESN92834.1"/>
    </source>
</evidence>
<dbReference type="InParanoid" id="T1EW10"/>
<dbReference type="AlphaFoldDB" id="T1EW10"/>
<keyword evidence="1" id="KW-0285">Flavoprotein</keyword>
<evidence type="ECO:0000256" key="1">
    <source>
        <dbReference type="ARBA" id="ARBA00022630"/>
    </source>
</evidence>
<dbReference type="PANTHER" id="PTHR10725">
    <property type="entry name" value="THAP DOMAIN-CONTAINING PROTEIN 9"/>
    <property type="match status" value="1"/>
</dbReference>
<dbReference type="InterPro" id="IPR009075">
    <property type="entry name" value="AcylCo_DH/oxidase_C"/>
</dbReference>
<dbReference type="EnsemblMetazoa" id="HelroT164965">
    <property type="protein sequence ID" value="HelroP164965"/>
    <property type="gene ID" value="HelroG164965"/>
</dbReference>
<organism evidence="4 5">
    <name type="scientific">Helobdella robusta</name>
    <name type="common">Californian leech</name>
    <dbReference type="NCBI Taxonomy" id="6412"/>
    <lineage>
        <taxon>Eukaryota</taxon>
        <taxon>Metazoa</taxon>
        <taxon>Spiralia</taxon>
        <taxon>Lophotrochozoa</taxon>
        <taxon>Annelida</taxon>
        <taxon>Clitellata</taxon>
        <taxon>Hirudinea</taxon>
        <taxon>Rhynchobdellida</taxon>
        <taxon>Glossiphoniidae</taxon>
        <taxon>Helobdella</taxon>
    </lineage>
</organism>
<proteinExistence type="predicted"/>
<dbReference type="HOGENOM" id="CLU_2136185_0_0_1"/>
<feature type="domain" description="Acyl-CoA dehydrogenase/oxidase C-terminal" evidence="2">
    <location>
        <begin position="70"/>
        <end position="108"/>
    </location>
</feature>
<dbReference type="GeneID" id="20200760"/>
<dbReference type="InterPro" id="IPR036250">
    <property type="entry name" value="AcylCo_DH-like_C"/>
</dbReference>
<dbReference type="KEGG" id="hro:HELRODRAFT_164965"/>
<dbReference type="Gene3D" id="1.20.140.10">
    <property type="entry name" value="Butyryl-CoA Dehydrogenase, subunit A, domain 3"/>
    <property type="match status" value="1"/>
</dbReference>
<reference evidence="3 5" key="2">
    <citation type="journal article" date="2013" name="Nature">
        <title>Insights into bilaterian evolution from three spiralian genomes.</title>
        <authorList>
            <person name="Simakov O."/>
            <person name="Marletaz F."/>
            <person name="Cho S.J."/>
            <person name="Edsinger-Gonzales E."/>
            <person name="Havlak P."/>
            <person name="Hellsten U."/>
            <person name="Kuo D.H."/>
            <person name="Larsson T."/>
            <person name="Lv J."/>
            <person name="Arendt D."/>
            <person name="Savage R."/>
            <person name="Osoegawa K."/>
            <person name="de Jong P."/>
            <person name="Grimwood J."/>
            <person name="Chapman J.A."/>
            <person name="Shapiro H."/>
            <person name="Aerts A."/>
            <person name="Otillar R.P."/>
            <person name="Terry A.Y."/>
            <person name="Boore J.L."/>
            <person name="Grigoriev I.V."/>
            <person name="Lindberg D.R."/>
            <person name="Seaver E.C."/>
            <person name="Weisblat D.A."/>
            <person name="Putnam N.H."/>
            <person name="Rokhsar D.S."/>
        </authorList>
    </citation>
    <scope>NUCLEOTIDE SEQUENCE</scope>
</reference>
<dbReference type="SUPFAM" id="SSF47203">
    <property type="entry name" value="Acyl-CoA dehydrogenase C-terminal domain-like"/>
    <property type="match status" value="1"/>
</dbReference>
<dbReference type="eggNOG" id="KOG0141">
    <property type="taxonomic scope" value="Eukaryota"/>
</dbReference>
<protein>
    <recommendedName>
        <fullName evidence="2">Acyl-CoA dehydrogenase/oxidase C-terminal domain-containing protein</fullName>
    </recommendedName>
</protein>
<sequence>MYFANRCVLRFALNFVSDGEVVREVGREFQKKRPEKANAELRIKTNEVTRRRRVGSSRKGISVLFYVVESGNGYINDYPCGRLLRDAKLYEIGAGTTEIRKMIIGRSLNAEYS</sequence>
<dbReference type="Pfam" id="PF00441">
    <property type="entry name" value="Acyl-CoA_dh_1"/>
    <property type="match status" value="1"/>
</dbReference>
<dbReference type="CTD" id="20200760"/>
<dbReference type="OrthoDB" id="9988775at2759"/>
<dbReference type="STRING" id="6412.T1EW10"/>
<dbReference type="EMBL" id="KB097639">
    <property type="protein sequence ID" value="ESN92834.1"/>
    <property type="molecule type" value="Genomic_DNA"/>
</dbReference>
<accession>T1EW10</accession>
<name>T1EW10_HELRO</name>
<keyword evidence="5" id="KW-1185">Reference proteome</keyword>
<evidence type="ECO:0000313" key="4">
    <source>
        <dbReference type="EnsemblMetazoa" id="HelroP164965"/>
    </source>
</evidence>
<evidence type="ECO:0000313" key="5">
    <source>
        <dbReference type="Proteomes" id="UP000015101"/>
    </source>
</evidence>
<dbReference type="EMBL" id="AMQM01001891">
    <property type="status" value="NOT_ANNOTATED_CDS"/>
    <property type="molecule type" value="Genomic_DNA"/>
</dbReference>
<dbReference type="RefSeq" id="XP_009029128.1">
    <property type="nucleotide sequence ID" value="XM_009030880.1"/>
</dbReference>
<gene>
    <name evidence="4" type="primary">20200760</name>
    <name evidence="3" type="ORF">HELRODRAFT_164965</name>
</gene>